<comment type="caution">
    <text evidence="1">The sequence shown here is derived from an EMBL/GenBank/DDBJ whole genome shotgun (WGS) entry which is preliminary data.</text>
</comment>
<accession>A0A7V7RLF3</accession>
<reference evidence="1 2" key="1">
    <citation type="journal article" date="2014" name="Arch. Microbiol.">
        <title>Bacillus mesophilum sp. nov., strain IITR-54T, a novel 4-chlorobiphenyl dechlorinating bacterium.</title>
        <authorList>
            <person name="Manickam N."/>
            <person name="Singh N.K."/>
            <person name="Bajaj A."/>
            <person name="Kumar R.M."/>
            <person name="Kaur G."/>
            <person name="Kaur N."/>
            <person name="Bala M."/>
            <person name="Kumar A."/>
            <person name="Mayilraj S."/>
        </authorList>
    </citation>
    <scope>NUCLEOTIDE SEQUENCE [LARGE SCALE GENOMIC DNA]</scope>
    <source>
        <strain evidence="1 2">IITR-54</strain>
    </source>
</reference>
<organism evidence="1 2">
    <name type="scientific">Bacillus mesophilum</name>
    <dbReference type="NCBI Taxonomy" id="1071718"/>
    <lineage>
        <taxon>Bacteria</taxon>
        <taxon>Bacillati</taxon>
        <taxon>Bacillota</taxon>
        <taxon>Bacilli</taxon>
        <taxon>Bacillales</taxon>
        <taxon>Bacillaceae</taxon>
        <taxon>Bacillus</taxon>
    </lineage>
</organism>
<dbReference type="Proteomes" id="UP000441354">
    <property type="component" value="Unassembled WGS sequence"/>
</dbReference>
<dbReference type="EMBL" id="WBOT01000003">
    <property type="protein sequence ID" value="KAB2332624.1"/>
    <property type="molecule type" value="Genomic_DNA"/>
</dbReference>
<dbReference type="AlphaFoldDB" id="A0A7V7RLF3"/>
<evidence type="ECO:0000313" key="1">
    <source>
        <dbReference type="EMBL" id="KAB2332624.1"/>
    </source>
</evidence>
<proteinExistence type="predicted"/>
<dbReference type="RefSeq" id="WP_151573923.1">
    <property type="nucleotide sequence ID" value="NZ_WBOT01000003.1"/>
</dbReference>
<evidence type="ECO:0000313" key="2">
    <source>
        <dbReference type="Proteomes" id="UP000441354"/>
    </source>
</evidence>
<keyword evidence="2" id="KW-1185">Reference proteome</keyword>
<protein>
    <submittedName>
        <fullName evidence="1">Uncharacterized protein</fullName>
    </submittedName>
</protein>
<sequence length="217" mass="22791">MTVTQQGVKAENETYMLTSNTRQLVKGNATFNVITANPATTQTFEVANGNGWSTEMASKFANQLVLDNYVVTSEYNSSTAKSDIMVTSTLSGNQSDLSFSWTESGTTALDGVTPQAILDSASFKKVHDGSNGNVEIATLELSGTTGTGTIYVQVGFRTFIVAVEGGDTAAEVADKVFGEIGVNGVNGYTAVNNGNGTITFTSADHDNVEDLIVLVTN</sequence>
<gene>
    <name evidence="1" type="ORF">F7732_11060</name>
</gene>
<name>A0A7V7RLF3_9BACI</name>